<sequence length="71" mass="7826">MAGVEFNDDAIRRFKEDLEERVSGDITIPGGASEDDAVRSVVEQLQARGLKPNEAAIRKDIRERREAAAGE</sequence>
<reference evidence="1 2" key="1">
    <citation type="submission" date="2020-02" db="EMBL/GenBank/DDBJ databases">
        <authorList>
            <person name="Merkhofer E.C."/>
            <person name="Bhalla S."/>
            <person name="Bricker J.S."/>
            <person name="Brissette I."/>
            <person name="Cavasco M."/>
            <person name="Coleman S."/>
            <person name="Katsanos J."/>
            <person name="Mckinney A."/>
            <person name="Tibbets T."/>
            <person name="Garlena R.A."/>
            <person name="Russell D.A."/>
            <person name="Pope W.H."/>
            <person name="Jacobs-Sera D."/>
            <person name="Hatfull G.F."/>
        </authorList>
    </citation>
    <scope>NUCLEOTIDE SEQUENCE [LARGE SCALE GENOMIC DNA]</scope>
</reference>
<evidence type="ECO:0000313" key="1">
    <source>
        <dbReference type="EMBL" id="QIN93624.1"/>
    </source>
</evidence>
<protein>
    <submittedName>
        <fullName evidence="1">Uncharacterized protein</fullName>
    </submittedName>
</protein>
<keyword evidence="2" id="KW-1185">Reference proteome</keyword>
<name>A0A6G8R0B0_9CAUD</name>
<dbReference type="KEGG" id="vg:62974267"/>
<evidence type="ECO:0000313" key="2">
    <source>
        <dbReference type="Proteomes" id="UP000500788"/>
    </source>
</evidence>
<proteinExistence type="predicted"/>
<dbReference type="Proteomes" id="UP000500788">
    <property type="component" value="Segment"/>
</dbReference>
<accession>A0A6G8R0B0</accession>
<dbReference type="EMBL" id="MT024859">
    <property type="protein sequence ID" value="QIN93624.1"/>
    <property type="molecule type" value="Genomic_DNA"/>
</dbReference>
<gene>
    <name evidence="1" type="primary">36</name>
    <name evidence="1" type="ORF">SEA_DUMPSTERDUDE_36</name>
</gene>
<dbReference type="RefSeq" id="YP_010001102.1">
    <property type="nucleotide sequence ID" value="NC_053172.1"/>
</dbReference>
<organism evidence="1 2">
    <name type="scientific">Gordonia phage DumpsterDude</name>
    <dbReference type="NCBI Taxonomy" id="2713262"/>
    <lineage>
        <taxon>Viruses</taxon>
        <taxon>Duplodnaviria</taxon>
        <taxon>Heunggongvirae</taxon>
        <taxon>Uroviricota</taxon>
        <taxon>Caudoviricetes</taxon>
        <taxon>Ruthyvirus</taxon>
        <taxon>Ruthyvirus dumpsterdude</taxon>
    </lineage>
</organism>
<dbReference type="GeneID" id="62974267"/>